<evidence type="ECO:0000313" key="5">
    <source>
        <dbReference type="Proteomes" id="UP001430455"/>
    </source>
</evidence>
<feature type="compositionally biased region" description="Polar residues" evidence="1">
    <location>
        <begin position="1"/>
        <end position="13"/>
    </location>
</feature>
<feature type="domain" description="DUF7344" evidence="3">
    <location>
        <begin position="29"/>
        <end position="108"/>
    </location>
</feature>
<organism evidence="4 5">
    <name type="scientific">Haloarcula nitratireducens</name>
    <dbReference type="NCBI Taxonomy" id="2487749"/>
    <lineage>
        <taxon>Archaea</taxon>
        <taxon>Methanobacteriati</taxon>
        <taxon>Methanobacteriota</taxon>
        <taxon>Stenosarchaea group</taxon>
        <taxon>Halobacteria</taxon>
        <taxon>Halobacteriales</taxon>
        <taxon>Haloarculaceae</taxon>
        <taxon>Haloarcula</taxon>
    </lineage>
</organism>
<evidence type="ECO:0000313" key="4">
    <source>
        <dbReference type="EMBL" id="MBX0297238.1"/>
    </source>
</evidence>
<evidence type="ECO:0000259" key="3">
    <source>
        <dbReference type="Pfam" id="PF24035"/>
    </source>
</evidence>
<feature type="transmembrane region" description="Helical" evidence="2">
    <location>
        <begin position="163"/>
        <end position="180"/>
    </location>
</feature>
<evidence type="ECO:0000256" key="2">
    <source>
        <dbReference type="SAM" id="Phobius"/>
    </source>
</evidence>
<dbReference type="AlphaFoldDB" id="A0AAW4PHX9"/>
<name>A0AAW4PHX9_9EURY</name>
<comment type="caution">
    <text evidence="4">The sequence shown here is derived from an EMBL/GenBank/DDBJ whole genome shotgun (WGS) entry which is preliminary data.</text>
</comment>
<keyword evidence="2" id="KW-0812">Transmembrane</keyword>
<keyword evidence="2" id="KW-1133">Transmembrane helix</keyword>
<protein>
    <recommendedName>
        <fullName evidence="3">DUF7344 domain-containing protein</fullName>
    </recommendedName>
</protein>
<dbReference type="EMBL" id="RKLT01000016">
    <property type="protein sequence ID" value="MBX0297238.1"/>
    <property type="molecule type" value="Genomic_DNA"/>
</dbReference>
<gene>
    <name evidence="4" type="ORF">EGH23_20380</name>
</gene>
<keyword evidence="5" id="KW-1185">Reference proteome</keyword>
<dbReference type="InterPro" id="IPR055768">
    <property type="entry name" value="DUF7344"/>
</dbReference>
<dbReference type="Pfam" id="PF24035">
    <property type="entry name" value="DUF7344"/>
    <property type="match status" value="1"/>
</dbReference>
<keyword evidence="2" id="KW-0472">Membrane</keyword>
<reference evidence="4 5" key="1">
    <citation type="submission" date="2021-06" db="EMBL/GenBank/DDBJ databases">
        <title>Halomicroarcula sp. a new haloarchaeum isolated from saline soil.</title>
        <authorList>
            <person name="Duran-Viseras A."/>
            <person name="Sanchez-Porro C."/>
            <person name="Ventosa A."/>
        </authorList>
    </citation>
    <scope>NUCLEOTIDE SEQUENCE [LARGE SCALE GENOMIC DNA]</scope>
    <source>
        <strain evidence="4 5">F27</strain>
    </source>
</reference>
<feature type="transmembrane region" description="Helical" evidence="2">
    <location>
        <begin position="132"/>
        <end position="157"/>
    </location>
</feature>
<dbReference type="Proteomes" id="UP001430455">
    <property type="component" value="Unassembled WGS sequence"/>
</dbReference>
<feature type="compositionally biased region" description="Basic and acidic residues" evidence="1">
    <location>
        <begin position="14"/>
        <end position="24"/>
    </location>
</feature>
<accession>A0AAW4PHX9</accession>
<sequence>MSSKGTEGNSSHHTAIEPDGEKPPIGDLYDVFANRRRRYALHYLQQVDERASFGEMAEQIAAWEHGKSPHEVTSHERKYVYSALQQRHLPKMHDIGLVEFDKRAGSVEPTPVLDDIDVYAEVVGKRNVPWGVYFPVLSGVHSVLLAFVGLDLAPLTLFSDFEWALFFVFSLVVSSLVFLYDTKRMKLGSSGAPPEVDTQ</sequence>
<feature type="region of interest" description="Disordered" evidence="1">
    <location>
        <begin position="1"/>
        <end position="25"/>
    </location>
</feature>
<proteinExistence type="predicted"/>
<dbReference type="RefSeq" id="WP_220581828.1">
    <property type="nucleotide sequence ID" value="NZ_RKLT01000016.1"/>
</dbReference>
<evidence type="ECO:0000256" key="1">
    <source>
        <dbReference type="SAM" id="MobiDB-lite"/>
    </source>
</evidence>